<keyword evidence="1" id="KW-0472">Membrane</keyword>
<evidence type="ECO:0000256" key="1">
    <source>
        <dbReference type="SAM" id="Phobius"/>
    </source>
</evidence>
<accession>A0A165Q2V9</accession>
<feature type="transmembrane region" description="Helical" evidence="1">
    <location>
        <begin position="340"/>
        <end position="360"/>
    </location>
</feature>
<proteinExistence type="predicted"/>
<gene>
    <name evidence="2" type="ORF">EXIGLDRAFT_728550</name>
</gene>
<protein>
    <submittedName>
        <fullName evidence="2">Uncharacterized protein</fullName>
    </submittedName>
</protein>
<keyword evidence="3" id="KW-1185">Reference proteome</keyword>
<evidence type="ECO:0000313" key="3">
    <source>
        <dbReference type="Proteomes" id="UP000077266"/>
    </source>
</evidence>
<dbReference type="EMBL" id="KV425885">
    <property type="protein sequence ID" value="KZW03004.1"/>
    <property type="molecule type" value="Genomic_DNA"/>
</dbReference>
<reference evidence="2 3" key="1">
    <citation type="journal article" date="2016" name="Mol. Biol. Evol.">
        <title>Comparative Genomics of Early-Diverging Mushroom-Forming Fungi Provides Insights into the Origins of Lignocellulose Decay Capabilities.</title>
        <authorList>
            <person name="Nagy L.G."/>
            <person name="Riley R."/>
            <person name="Tritt A."/>
            <person name="Adam C."/>
            <person name="Daum C."/>
            <person name="Floudas D."/>
            <person name="Sun H."/>
            <person name="Yadav J.S."/>
            <person name="Pangilinan J."/>
            <person name="Larsson K.H."/>
            <person name="Matsuura K."/>
            <person name="Barry K."/>
            <person name="Labutti K."/>
            <person name="Kuo R."/>
            <person name="Ohm R.A."/>
            <person name="Bhattacharya S.S."/>
            <person name="Shirouzu T."/>
            <person name="Yoshinaga Y."/>
            <person name="Martin F.M."/>
            <person name="Grigoriev I.V."/>
            <person name="Hibbett D.S."/>
        </authorList>
    </citation>
    <scope>NUCLEOTIDE SEQUENCE [LARGE SCALE GENOMIC DNA]</scope>
    <source>
        <strain evidence="2 3">HHB12029</strain>
    </source>
</reference>
<name>A0A165Q2V9_EXIGL</name>
<evidence type="ECO:0000313" key="2">
    <source>
        <dbReference type="EMBL" id="KZW03004.1"/>
    </source>
</evidence>
<keyword evidence="1" id="KW-1133">Transmembrane helix</keyword>
<feature type="transmembrane region" description="Helical" evidence="1">
    <location>
        <begin position="367"/>
        <end position="392"/>
    </location>
</feature>
<dbReference type="InParanoid" id="A0A165Q2V9"/>
<dbReference type="AlphaFoldDB" id="A0A165Q2V9"/>
<keyword evidence="1" id="KW-0812">Transmembrane</keyword>
<dbReference type="Proteomes" id="UP000077266">
    <property type="component" value="Unassembled WGS sequence"/>
</dbReference>
<sequence length="428" mass="44731">MTTNFEHAVDPAFECDRPEVDAGAAHTVATSLEQPLSSLDPHAALEPALLQGPELEAGTAPPAVAPVASARSSCVAEDELPLSAVELAQSQRAEPEAAPVPLAVGVIATLPFSVAVDEQELALDSDAAPELAPAAVASLSPSAEQPLATTDSYATLVPQCDADAAPPTAPVDDHFFTPSNSYAALALSPTYASLKPRRQYIFPSHSLTLEPGAIASGVPLGLGFPDATPAFLKATKVKDAHPHNIDVDAGSDEEDDITDSAATLLDTPSDGEPAGDDATSQVHDTALDETAPTWALAHKRPALEFWGNVVTAIVFTALAIVWTCFAAMPKLIEKVDDDGWTAFFQLEAGFVWSFVTLLWLQTYRRQHLWLVAFENMALVSSFVVGIGGYAALALGTQYVFARMTEAKEGGGELAAVAATASCNSSVSI</sequence>
<organism evidence="2 3">
    <name type="scientific">Exidia glandulosa HHB12029</name>
    <dbReference type="NCBI Taxonomy" id="1314781"/>
    <lineage>
        <taxon>Eukaryota</taxon>
        <taxon>Fungi</taxon>
        <taxon>Dikarya</taxon>
        <taxon>Basidiomycota</taxon>
        <taxon>Agaricomycotina</taxon>
        <taxon>Agaricomycetes</taxon>
        <taxon>Auriculariales</taxon>
        <taxon>Exidiaceae</taxon>
        <taxon>Exidia</taxon>
    </lineage>
</organism>
<feature type="transmembrane region" description="Helical" evidence="1">
    <location>
        <begin position="305"/>
        <end position="328"/>
    </location>
</feature>